<proteinExistence type="predicted"/>
<name>A0ABS8ULP4_DATST</name>
<dbReference type="EMBL" id="JACEIK010002168">
    <property type="protein sequence ID" value="MCD9559555.1"/>
    <property type="molecule type" value="Genomic_DNA"/>
</dbReference>
<keyword evidence="2" id="KW-1185">Reference proteome</keyword>
<sequence length="180" mass="20578">MSFQLHVWNTWIDCVKDYVIIDYRGGKKGITIIVTLESKTANVVSTSSLEHMERLHVIVDYRGGKRGITVTDECLFNFTSRTHGEIMLRMVSSSIIEGYGLQLNQHSGTIVRRILMAPAKEVEEVDTTVLRKKCKKWSSSFSDFGFSKRLKINFFGSSFTKNSEDQKLWRCLTDQITAVL</sequence>
<comment type="caution">
    <text evidence="1">The sequence shown here is derived from an EMBL/GenBank/DDBJ whole genome shotgun (WGS) entry which is preliminary data.</text>
</comment>
<accession>A0ABS8ULP4</accession>
<evidence type="ECO:0000313" key="1">
    <source>
        <dbReference type="EMBL" id="MCD9559555.1"/>
    </source>
</evidence>
<organism evidence="1 2">
    <name type="scientific">Datura stramonium</name>
    <name type="common">Jimsonweed</name>
    <name type="synonym">Common thornapple</name>
    <dbReference type="NCBI Taxonomy" id="4076"/>
    <lineage>
        <taxon>Eukaryota</taxon>
        <taxon>Viridiplantae</taxon>
        <taxon>Streptophyta</taxon>
        <taxon>Embryophyta</taxon>
        <taxon>Tracheophyta</taxon>
        <taxon>Spermatophyta</taxon>
        <taxon>Magnoliopsida</taxon>
        <taxon>eudicotyledons</taxon>
        <taxon>Gunneridae</taxon>
        <taxon>Pentapetalae</taxon>
        <taxon>asterids</taxon>
        <taxon>lamiids</taxon>
        <taxon>Solanales</taxon>
        <taxon>Solanaceae</taxon>
        <taxon>Solanoideae</taxon>
        <taxon>Datureae</taxon>
        <taxon>Datura</taxon>
    </lineage>
</organism>
<evidence type="ECO:0000313" key="2">
    <source>
        <dbReference type="Proteomes" id="UP000823775"/>
    </source>
</evidence>
<gene>
    <name evidence="1" type="ORF">HAX54_017557</name>
</gene>
<reference evidence="1 2" key="1">
    <citation type="journal article" date="2021" name="BMC Genomics">
        <title>Datura genome reveals duplications of psychoactive alkaloid biosynthetic genes and high mutation rate following tissue culture.</title>
        <authorList>
            <person name="Rajewski A."/>
            <person name="Carter-House D."/>
            <person name="Stajich J."/>
            <person name="Litt A."/>
        </authorList>
    </citation>
    <scope>NUCLEOTIDE SEQUENCE [LARGE SCALE GENOMIC DNA]</scope>
    <source>
        <strain evidence="1">AR-01</strain>
    </source>
</reference>
<protein>
    <submittedName>
        <fullName evidence="1">Uncharacterized protein</fullName>
    </submittedName>
</protein>
<dbReference type="Proteomes" id="UP000823775">
    <property type="component" value="Unassembled WGS sequence"/>
</dbReference>